<proteinExistence type="predicted"/>
<organism evidence="2">
    <name type="scientific">marine sediment metagenome</name>
    <dbReference type="NCBI Taxonomy" id="412755"/>
    <lineage>
        <taxon>unclassified sequences</taxon>
        <taxon>metagenomes</taxon>
        <taxon>ecological metagenomes</taxon>
    </lineage>
</organism>
<reference evidence="2" key="1">
    <citation type="journal article" date="2015" name="Nature">
        <title>Complex archaea that bridge the gap between prokaryotes and eukaryotes.</title>
        <authorList>
            <person name="Spang A."/>
            <person name="Saw J.H."/>
            <person name="Jorgensen S.L."/>
            <person name="Zaremba-Niedzwiedzka K."/>
            <person name="Martijn J."/>
            <person name="Lind A.E."/>
            <person name="van Eijk R."/>
            <person name="Schleper C."/>
            <person name="Guy L."/>
            <person name="Ettema T.J."/>
        </authorList>
    </citation>
    <scope>NUCLEOTIDE SEQUENCE</scope>
</reference>
<comment type="caution">
    <text evidence="2">The sequence shown here is derived from an EMBL/GenBank/DDBJ whole genome shotgun (WGS) entry which is preliminary data.</text>
</comment>
<feature type="region of interest" description="Disordered" evidence="1">
    <location>
        <begin position="31"/>
        <end position="68"/>
    </location>
</feature>
<name>A0A0F9SLY8_9ZZZZ</name>
<accession>A0A0F9SLY8</accession>
<evidence type="ECO:0000256" key="1">
    <source>
        <dbReference type="SAM" id="MobiDB-lite"/>
    </source>
</evidence>
<gene>
    <name evidence="2" type="ORF">LCGC14_0758860</name>
</gene>
<sequence>MKLIEKVARDMPSFTAQDRPESVKRIYRALKREHPEMPAAMKARISSRQGRPGKQKVGPPYKTPLSGK</sequence>
<protein>
    <submittedName>
        <fullName evidence="2">Uncharacterized protein</fullName>
    </submittedName>
</protein>
<dbReference type="AlphaFoldDB" id="A0A0F9SLY8"/>
<evidence type="ECO:0000313" key="2">
    <source>
        <dbReference type="EMBL" id="KKN37906.1"/>
    </source>
</evidence>
<dbReference type="EMBL" id="LAZR01001863">
    <property type="protein sequence ID" value="KKN37906.1"/>
    <property type="molecule type" value="Genomic_DNA"/>
</dbReference>